<comment type="caution">
    <text evidence="1">The sequence shown here is derived from an EMBL/GenBank/DDBJ whole genome shotgun (WGS) entry which is preliminary data.</text>
</comment>
<organism evidence="1 2">
    <name type="scientific">Ceratodon purpureus</name>
    <name type="common">Fire moss</name>
    <name type="synonym">Dicranum purpureum</name>
    <dbReference type="NCBI Taxonomy" id="3225"/>
    <lineage>
        <taxon>Eukaryota</taxon>
        <taxon>Viridiplantae</taxon>
        <taxon>Streptophyta</taxon>
        <taxon>Embryophyta</taxon>
        <taxon>Bryophyta</taxon>
        <taxon>Bryophytina</taxon>
        <taxon>Bryopsida</taxon>
        <taxon>Dicranidae</taxon>
        <taxon>Pseudoditrichales</taxon>
        <taxon>Ditrichaceae</taxon>
        <taxon>Ceratodon</taxon>
    </lineage>
</organism>
<evidence type="ECO:0000313" key="1">
    <source>
        <dbReference type="EMBL" id="KAG0564690.1"/>
    </source>
</evidence>
<sequence>MHREDLEYSSDYGTDSLRVDRFGGAPSLLESAIRVYELGVLGPRHVCIEFCDCSSCRKLRWFNNPKCNCALGKMWGKYFTLDGAMRVKWLRCRWQYTLVIGDVGLSILQVSFTTPYAGIQSVGR</sequence>
<keyword evidence="2" id="KW-1185">Reference proteome</keyword>
<dbReference type="AlphaFoldDB" id="A0A8T0H050"/>
<gene>
    <name evidence="1" type="ORF">KC19_8G131300</name>
</gene>
<dbReference type="EMBL" id="CM026429">
    <property type="protein sequence ID" value="KAG0564690.1"/>
    <property type="molecule type" value="Genomic_DNA"/>
</dbReference>
<accession>A0A8T0H050</accession>
<proteinExistence type="predicted"/>
<protein>
    <submittedName>
        <fullName evidence="1">Uncharacterized protein</fullName>
    </submittedName>
</protein>
<name>A0A8T0H050_CERPU</name>
<dbReference type="Proteomes" id="UP000822688">
    <property type="component" value="Chromosome 8"/>
</dbReference>
<evidence type="ECO:0000313" key="2">
    <source>
        <dbReference type="Proteomes" id="UP000822688"/>
    </source>
</evidence>
<reference evidence="1" key="1">
    <citation type="submission" date="2020-06" db="EMBL/GenBank/DDBJ databases">
        <title>WGS assembly of Ceratodon purpureus strain R40.</title>
        <authorList>
            <person name="Carey S.B."/>
            <person name="Jenkins J."/>
            <person name="Shu S."/>
            <person name="Lovell J.T."/>
            <person name="Sreedasyam A."/>
            <person name="Maumus F."/>
            <person name="Tiley G.P."/>
            <person name="Fernandez-Pozo N."/>
            <person name="Barry K."/>
            <person name="Chen C."/>
            <person name="Wang M."/>
            <person name="Lipzen A."/>
            <person name="Daum C."/>
            <person name="Saski C.A."/>
            <person name="Payton A.C."/>
            <person name="Mcbreen J.C."/>
            <person name="Conrad R.E."/>
            <person name="Kollar L.M."/>
            <person name="Olsson S."/>
            <person name="Huttunen S."/>
            <person name="Landis J.B."/>
            <person name="Wickett N.J."/>
            <person name="Johnson M.G."/>
            <person name="Rensing S.A."/>
            <person name="Grimwood J."/>
            <person name="Schmutz J."/>
            <person name="Mcdaniel S.F."/>
        </authorList>
    </citation>
    <scope>NUCLEOTIDE SEQUENCE</scope>
    <source>
        <strain evidence="1">R40</strain>
    </source>
</reference>